<dbReference type="NCBIfam" id="NF005310">
    <property type="entry name" value="PRK06842.1"/>
    <property type="match status" value="1"/>
</dbReference>
<dbReference type="InterPro" id="IPR004647">
    <property type="entry name" value="Fe-S_hydro-lyase_TtdB-typ_cat"/>
</dbReference>
<dbReference type="Gene3D" id="3.20.130.10">
    <property type="entry name" value="Fe-S hydro-lyase, tartrate dehydratase beta-type, catalytic domain"/>
    <property type="match status" value="1"/>
</dbReference>
<reference evidence="5" key="1">
    <citation type="submission" date="2020-06" db="EMBL/GenBank/DDBJ databases">
        <title>Isolation of Planomicrobium glaciei.</title>
        <authorList>
            <person name="Malisova L."/>
            <person name="Safrankova R."/>
            <person name="Jakubu V."/>
            <person name="Spanelova P."/>
        </authorList>
    </citation>
    <scope>NUCLEOTIDE SEQUENCE [LARGE SCALE GENOMIC DNA]</scope>
    <source>
        <strain evidence="5">NRL-ATB46093</strain>
    </source>
</reference>
<dbReference type="PANTHER" id="PTHR43351">
    <property type="entry name" value="L(+)-TARTRATE DEHYDRATASE SUBUNIT BETA"/>
    <property type="match status" value="1"/>
</dbReference>
<evidence type="ECO:0000256" key="2">
    <source>
        <dbReference type="ARBA" id="ARBA00023239"/>
    </source>
</evidence>
<organism evidence="4 5">
    <name type="scientific">Planococcus glaciei</name>
    <dbReference type="NCBI Taxonomy" id="459472"/>
    <lineage>
        <taxon>Bacteria</taxon>
        <taxon>Bacillati</taxon>
        <taxon>Bacillota</taxon>
        <taxon>Bacilli</taxon>
        <taxon>Bacillales</taxon>
        <taxon>Caryophanaceae</taxon>
        <taxon>Planococcus</taxon>
    </lineage>
</organism>
<comment type="similarity">
    <text evidence="1">Belongs to the class-I fumarase family.</text>
</comment>
<evidence type="ECO:0000313" key="4">
    <source>
        <dbReference type="EMBL" id="QKX49836.1"/>
    </source>
</evidence>
<protein>
    <submittedName>
        <fullName evidence="4">Fe-S-containing hydro-lyase</fullName>
    </submittedName>
</protein>
<name>A0A7H8Q7A4_9BACL</name>
<dbReference type="Proteomes" id="UP000509222">
    <property type="component" value="Chromosome"/>
</dbReference>
<dbReference type="AlphaFoldDB" id="A0A7H8Q7A4"/>
<feature type="domain" description="Fe-S hydro-lyase tartrate dehydratase beta-type catalytic" evidence="3">
    <location>
        <begin position="5"/>
        <end position="175"/>
    </location>
</feature>
<proteinExistence type="inferred from homology"/>
<dbReference type="SUPFAM" id="SSF117457">
    <property type="entry name" value="FumA C-terminal domain-like"/>
    <property type="match status" value="1"/>
</dbReference>
<sequence>MQKKITLPLTDADLDSLKAGDRVLLSGTVYTARDAAHKRMVDQEKEGIPFPIDVAGQVIYYTGPTPAKPGEVIGSAGPTTSGRMDLYTPRLLEKGLKGMIGKGYRNEEVKAAIKKHRAVYFGAVGGAAALIARSIKAVEVIAYEDLGTEAIRKLKIENFPVFVINDVHGGDIYEEGIAQFRQDH</sequence>
<evidence type="ECO:0000259" key="3">
    <source>
        <dbReference type="Pfam" id="PF05683"/>
    </source>
</evidence>
<dbReference type="InterPro" id="IPR036660">
    <property type="entry name" value="Fe-S_hydroAse_TtdB_cat_sf"/>
</dbReference>
<dbReference type="NCBIfam" id="TIGR00723">
    <property type="entry name" value="ttdB_fumA_fumB"/>
    <property type="match status" value="1"/>
</dbReference>
<dbReference type="EMBL" id="CP051177">
    <property type="protein sequence ID" value="QKX49836.1"/>
    <property type="molecule type" value="Genomic_DNA"/>
</dbReference>
<dbReference type="GO" id="GO:0016836">
    <property type="term" value="F:hydro-lyase activity"/>
    <property type="evidence" value="ECO:0007669"/>
    <property type="project" value="InterPro"/>
</dbReference>
<dbReference type="PANTHER" id="PTHR43351:SF2">
    <property type="entry name" value="L(+)-TARTRATE DEHYDRATASE SUBUNIT BETA-RELATED"/>
    <property type="match status" value="1"/>
</dbReference>
<accession>A0A7H8Q7A4</accession>
<keyword evidence="2 4" id="KW-0456">Lyase</keyword>
<evidence type="ECO:0000313" key="5">
    <source>
        <dbReference type="Proteomes" id="UP000509222"/>
    </source>
</evidence>
<dbReference type="RefSeq" id="WP_036801760.1">
    <property type="nucleotide sequence ID" value="NZ_CP051177.1"/>
</dbReference>
<keyword evidence="5" id="KW-1185">Reference proteome</keyword>
<evidence type="ECO:0000256" key="1">
    <source>
        <dbReference type="ARBA" id="ARBA00008876"/>
    </source>
</evidence>
<gene>
    <name evidence="4" type="ORF">HF394_04125</name>
</gene>
<dbReference type="Pfam" id="PF05683">
    <property type="entry name" value="Fumerase_C"/>
    <property type="match status" value="1"/>
</dbReference>